<organism evidence="1 2">
    <name type="scientific">Veronia nyctiphanis</name>
    <dbReference type="NCBI Taxonomy" id="1278244"/>
    <lineage>
        <taxon>Bacteria</taxon>
        <taxon>Pseudomonadati</taxon>
        <taxon>Pseudomonadota</taxon>
        <taxon>Gammaproteobacteria</taxon>
        <taxon>Vibrionales</taxon>
        <taxon>Vibrionaceae</taxon>
        <taxon>Veronia</taxon>
    </lineage>
</organism>
<protein>
    <submittedName>
        <fullName evidence="1">Uncharacterized protein</fullName>
    </submittedName>
</protein>
<reference evidence="1 2" key="1">
    <citation type="submission" date="2017-10" db="EMBL/GenBank/DDBJ databases">
        <title>Nyctiphanis sp. nov., isolated from the stomach of the euphausiid Nyctiphanes simplex (Hansen, 1911) in the Gulf of California.</title>
        <authorList>
            <person name="Gomez-Gil B."/>
            <person name="Aguilar-Mendez M."/>
            <person name="Lopez-Cortes A."/>
            <person name="Gomez-Gutierrez J."/>
            <person name="Roque A."/>
            <person name="Lang E."/>
            <person name="Gonzalez-Castillo A."/>
        </authorList>
    </citation>
    <scope>NUCLEOTIDE SEQUENCE [LARGE SCALE GENOMIC DNA]</scope>
    <source>
        <strain evidence="1 2">CAIM 600</strain>
    </source>
</reference>
<sequence>MSFIKRDLSDHHYILLSSLYGRDLGGILYFKWKHYQDPQFRFLKNRKKAIFYEEKNRDLGIFVASKYKFYINKECLDVSLQGDLGISCSIRSRSVLINFFHEIHDRECDLEMCFSDDRKIQTYEMIYKRYFTKNTEVINYSELTLSSNQMVRCDEFDKLNIENIPFENTLGRKRDLQYINYLEANPLYKKVRYITDGKFYAVIGESESCCEILDLSSPTIEGFSWAIKATMAFSSYCKVLVRKEHVKAITSLTNSTIFYSKSINLLLGIHMNKEIDTKNLWVGRIDRR</sequence>
<gene>
    <name evidence="1" type="ORF">CS022_24380</name>
</gene>
<comment type="caution">
    <text evidence="1">The sequence shown here is derived from an EMBL/GenBank/DDBJ whole genome shotgun (WGS) entry which is preliminary data.</text>
</comment>
<accession>A0A4Q0YCW7</accession>
<name>A0A4Q0YCW7_9GAMM</name>
<keyword evidence="2" id="KW-1185">Reference proteome</keyword>
<dbReference type="AlphaFoldDB" id="A0A4Q0YCW7"/>
<dbReference type="OrthoDB" id="5916709at2"/>
<dbReference type="RefSeq" id="WP_129124428.1">
    <property type="nucleotide sequence ID" value="NZ_PEIB01000070.1"/>
</dbReference>
<proteinExistence type="predicted"/>
<evidence type="ECO:0000313" key="2">
    <source>
        <dbReference type="Proteomes" id="UP000290287"/>
    </source>
</evidence>
<dbReference type="Proteomes" id="UP000290287">
    <property type="component" value="Unassembled WGS sequence"/>
</dbReference>
<dbReference type="EMBL" id="PEIB01000070">
    <property type="protein sequence ID" value="RXJ67434.1"/>
    <property type="molecule type" value="Genomic_DNA"/>
</dbReference>
<evidence type="ECO:0000313" key="1">
    <source>
        <dbReference type="EMBL" id="RXJ67434.1"/>
    </source>
</evidence>